<dbReference type="PANTHER" id="PTHR45739:SF8">
    <property type="entry name" value="FRAS1-RELATED EXTRACELLULAR MATRIX PROTEIN 1"/>
    <property type="match status" value="1"/>
</dbReference>
<evidence type="ECO:0000313" key="3">
    <source>
        <dbReference type="EMBL" id="SFV63189.1"/>
    </source>
</evidence>
<feature type="domain" description="Cadherin" evidence="2">
    <location>
        <begin position="656"/>
        <end position="848"/>
    </location>
</feature>
<evidence type="ECO:0000259" key="1">
    <source>
        <dbReference type="PROSITE" id="PS50093"/>
    </source>
</evidence>
<dbReference type="Gene3D" id="2.60.40.2810">
    <property type="match status" value="3"/>
</dbReference>
<protein>
    <submittedName>
        <fullName evidence="3">Chitinase</fullName>
        <ecNumber evidence="3">3.2.1.14</ecNumber>
    </submittedName>
</protein>
<feature type="domain" description="PKD" evidence="1">
    <location>
        <begin position="1135"/>
        <end position="1197"/>
    </location>
</feature>
<dbReference type="CDD" id="cd11304">
    <property type="entry name" value="Cadherin_repeat"/>
    <property type="match status" value="2"/>
</dbReference>
<dbReference type="GO" id="GO:0016020">
    <property type="term" value="C:membrane"/>
    <property type="evidence" value="ECO:0007669"/>
    <property type="project" value="InterPro"/>
</dbReference>
<dbReference type="InterPro" id="IPR051561">
    <property type="entry name" value="FRAS1_ECM"/>
</dbReference>
<dbReference type="InterPro" id="IPR015919">
    <property type="entry name" value="Cadherin-like_sf"/>
</dbReference>
<dbReference type="GO" id="GO:0009653">
    <property type="term" value="P:anatomical structure morphogenesis"/>
    <property type="evidence" value="ECO:0007669"/>
    <property type="project" value="TreeGrafter"/>
</dbReference>
<dbReference type="Pfam" id="PF19078">
    <property type="entry name" value="Big_12"/>
    <property type="match status" value="1"/>
</dbReference>
<dbReference type="GO" id="GO:0008843">
    <property type="term" value="F:endochitinase activity"/>
    <property type="evidence" value="ECO:0007669"/>
    <property type="project" value="UniProtKB-EC"/>
</dbReference>
<dbReference type="Gene3D" id="2.60.40.3440">
    <property type="match status" value="4"/>
</dbReference>
<dbReference type="SUPFAM" id="SSF141571">
    <property type="entry name" value="Pentapeptide repeat-like"/>
    <property type="match status" value="1"/>
</dbReference>
<dbReference type="InterPro" id="IPR000601">
    <property type="entry name" value="PKD_dom"/>
</dbReference>
<dbReference type="InterPro" id="IPR025282">
    <property type="entry name" value="DUF4214"/>
</dbReference>
<dbReference type="PROSITE" id="PS50093">
    <property type="entry name" value="PKD"/>
    <property type="match status" value="1"/>
</dbReference>
<dbReference type="PANTHER" id="PTHR45739">
    <property type="entry name" value="MATRIX PROTEIN, PUTATIVE-RELATED"/>
    <property type="match status" value="1"/>
</dbReference>
<dbReference type="Pfam" id="PF17963">
    <property type="entry name" value="Big_9"/>
    <property type="match status" value="7"/>
</dbReference>
<dbReference type="EMBL" id="FPHG01000060">
    <property type="protein sequence ID" value="SFV63189.1"/>
    <property type="molecule type" value="Genomic_DNA"/>
</dbReference>
<dbReference type="InterPro" id="IPR002126">
    <property type="entry name" value="Cadherin-like_dom"/>
</dbReference>
<dbReference type="GO" id="GO:0007156">
    <property type="term" value="P:homophilic cell adhesion via plasma membrane adhesion molecules"/>
    <property type="evidence" value="ECO:0007669"/>
    <property type="project" value="InterPro"/>
</dbReference>
<dbReference type="GO" id="GO:0005509">
    <property type="term" value="F:calcium ion binding"/>
    <property type="evidence" value="ECO:0007669"/>
    <property type="project" value="InterPro"/>
</dbReference>
<dbReference type="Gene3D" id="2.160.20.80">
    <property type="entry name" value="E3 ubiquitin-protein ligase SopA"/>
    <property type="match status" value="1"/>
</dbReference>
<dbReference type="NCBIfam" id="NF012211">
    <property type="entry name" value="tand_rpt_95"/>
    <property type="match status" value="7"/>
</dbReference>
<dbReference type="Pfam" id="PF05345">
    <property type="entry name" value="He_PIG"/>
    <property type="match status" value="2"/>
</dbReference>
<organism evidence="3">
    <name type="scientific">hydrothermal vent metagenome</name>
    <dbReference type="NCBI Taxonomy" id="652676"/>
    <lineage>
        <taxon>unclassified sequences</taxon>
        <taxon>metagenomes</taxon>
        <taxon>ecological metagenomes</taxon>
    </lineage>
</organism>
<dbReference type="NCBIfam" id="TIGR02167">
    <property type="entry name" value="Liste_lipo_26"/>
    <property type="match status" value="2"/>
</dbReference>
<dbReference type="InterPro" id="IPR011889">
    <property type="entry name" value="Liste_lipo_26"/>
</dbReference>
<sequence length="1422" mass="156268">MLKKILILVILLGTFLNAEAPTEDSVTKLYIATFNRAPDKAGLNYWVNESGLKLEDIARSFFDQEETKKRYPAEFSRADFIDAIYKNLFQRESDANGFDYWYDELSANNIDNSVFILALINGAKGNDAKILENKTEVGKAFIKAGKNDPIDAHLIMLHVTADKNSVVSTLYEFSLSNIKPEKEELNRIPTATLQSVTIEENSTNNIITLAGADADNNPLKFIINTKPTHGKLTGTPPNMKYTPTANYNGKDSFTFKVNDGKVDSIIAKVTITITDGTKPNIIPTAKSQSITVNEDTKDNNITLQGINSDNGDTLKFEVETQPTHGTLTGTAPNMKYTPTADYNGTDSFTFKVNDGKVDSSSATVNITVKDVPEPNLTPIAKSQSITVDEDTTDNKITLQGINSDNGDTLKFRLASEPRYGKLTGTPPNIKYTPNADYYGTDSFKFKVNDGNVDSATATVTITVKKFNHIPTATAQSITFDEDTTDNIITLKGADSDNDALAFKIESQPVNGKLTGTPPNMKYTPNADYYGNDNFTFKVNDGTEDSNNAKVDITINNVPEPNNAPVALAQDRSVDEDTIDAIINLVGTDADGDELTYTIEREPSYGKLTGTPPNMKYTPNANYAGEDSFTFKVKDQETYSNSAKITITVKAFNDVPTATAQSKTVDEDTKDNIIILTGTDADNDALTYSIYNQPTHGKLTGTPPNMKYTPNANYAGEDSFTFKVNDGTVDSSNAKITITVTDIPEPNTAPEAIAQSKTVEEDSNDNIITLSATDSDGDTLTYTINKEPTNGKLTGSATNMKYTPNSDFTGEDSFVFTVNDGKETSSATVTITVTPVNDTPSITTTAPTSATEDIEYSYTPTATDIENDTISWKISSNPTGMSINSSTGEILWTPTEGVLIAENINLTATDNGTPNQSVSQIFTIRVTPVNDAPSITTTAPTNTTNDKEYIYTPTVKDIEDDNITWTISNAPTGMDINSSTGKVSWTPTEDINTSGEVNITATDNGIPNQSVSEIFTISVEDVTKPSLIITDDTNDNDDTLGLIISNRAWIKDTVTFKFTFSEPVTGFEESDISVENGTKGEFTGTKDTYNLVVTPTANINEENIITINVDAGVAKDKGENPNKASTATQKVHLEAPFITKWKTDNSGTSEENQVKICTNSNYTYNYNIDWGDTSYEENITKDITHTYSSSGEYAIKITGKFPSFYMDGSCDNDKLLQIIQWGTQVWESMKYSFYNCSNLNGEIIDNPDLSNVTDMYRMFSNATNFNANIVDWNVSNVTVMKYLFEGASKFNQDISRWNVSNVEFMYHMFQGATSFDQNISDWNVSNVTKIYNMFYNATSFNQDISKWDVSKVNDMEKMFYNATSFNQDISGWNVSSAKLMKEMFYNATAFTGHDLKDWNVSNVTEHTDFMTGAGDNNTEPTWP</sequence>
<name>A0A1W1CBQ5_9ZZZZ</name>
<dbReference type="Pfam" id="PF03382">
    <property type="entry name" value="DUF285"/>
    <property type="match status" value="1"/>
</dbReference>
<keyword evidence="3" id="KW-0378">Hydrolase</keyword>
<proteinExistence type="predicted"/>
<dbReference type="InterPro" id="IPR044048">
    <property type="entry name" value="Big_12"/>
</dbReference>
<accession>A0A1W1CBQ5</accession>
<gene>
    <name evidence="3" type="ORF">MNB_SV-9-361</name>
</gene>
<dbReference type="InterPro" id="IPR013783">
    <property type="entry name" value="Ig-like_fold"/>
</dbReference>
<dbReference type="Gene3D" id="2.60.40.10">
    <property type="entry name" value="Immunoglobulins"/>
    <property type="match status" value="2"/>
</dbReference>
<dbReference type="EC" id="3.2.1.14" evidence="3"/>
<dbReference type="Pfam" id="PF13946">
    <property type="entry name" value="DUF4214"/>
    <property type="match status" value="1"/>
</dbReference>
<keyword evidence="3" id="KW-0326">Glycosidase</keyword>
<evidence type="ECO:0000259" key="2">
    <source>
        <dbReference type="PROSITE" id="PS50268"/>
    </source>
</evidence>
<dbReference type="Gene3D" id="1.10.3130.20">
    <property type="entry name" value="Phycobilisome linker domain"/>
    <property type="match status" value="1"/>
</dbReference>
<dbReference type="SUPFAM" id="SSF49313">
    <property type="entry name" value="Cadherin-like"/>
    <property type="match status" value="2"/>
</dbReference>
<dbReference type="InterPro" id="IPR038255">
    <property type="entry name" value="PBS_linker_sf"/>
</dbReference>
<reference evidence="3" key="1">
    <citation type="submission" date="2016-10" db="EMBL/GenBank/DDBJ databases">
        <authorList>
            <person name="de Groot N.N."/>
        </authorList>
    </citation>
    <scope>NUCLEOTIDE SEQUENCE</scope>
</reference>
<dbReference type="PROSITE" id="PS50268">
    <property type="entry name" value="CADHERIN_2"/>
    <property type="match status" value="1"/>
</dbReference>
<dbReference type="InterPro" id="IPR005046">
    <property type="entry name" value="DUF285"/>
</dbReference>